<evidence type="ECO:0000313" key="2">
    <source>
        <dbReference type="Proteomes" id="UP001054837"/>
    </source>
</evidence>
<accession>A0AAV4TPY1</accession>
<name>A0AAV4TPY1_9ARAC</name>
<gene>
    <name evidence="1" type="ORF">CDAR_315611</name>
</gene>
<keyword evidence="2" id="KW-1185">Reference proteome</keyword>
<dbReference type="Proteomes" id="UP001054837">
    <property type="component" value="Unassembled WGS sequence"/>
</dbReference>
<comment type="caution">
    <text evidence="1">The sequence shown here is derived from an EMBL/GenBank/DDBJ whole genome shotgun (WGS) entry which is preliminary data.</text>
</comment>
<dbReference type="AlphaFoldDB" id="A0AAV4TPY1"/>
<evidence type="ECO:0008006" key="3">
    <source>
        <dbReference type="Google" id="ProtNLM"/>
    </source>
</evidence>
<evidence type="ECO:0000313" key="1">
    <source>
        <dbReference type="EMBL" id="GIY47804.1"/>
    </source>
</evidence>
<proteinExistence type="predicted"/>
<dbReference type="EMBL" id="BPLQ01010013">
    <property type="protein sequence ID" value="GIY47804.1"/>
    <property type="molecule type" value="Genomic_DNA"/>
</dbReference>
<sequence length="102" mass="11750">MEKKKTFAARQKQTHVLSHKTQQKMLAIHPAMGVDQDVLERAQGQLKMGGKNISLLRSKHAETRVFNSQLLPTDWQFRKDYDIADCSLFPLAASPPHWDFLF</sequence>
<protein>
    <recommendedName>
        <fullName evidence="3">Small EDRK-rich factor-like N-terminal domain-containing protein</fullName>
    </recommendedName>
</protein>
<reference evidence="1 2" key="1">
    <citation type="submission" date="2021-06" db="EMBL/GenBank/DDBJ databases">
        <title>Caerostris darwini draft genome.</title>
        <authorList>
            <person name="Kono N."/>
            <person name="Arakawa K."/>
        </authorList>
    </citation>
    <scope>NUCLEOTIDE SEQUENCE [LARGE SCALE GENOMIC DNA]</scope>
</reference>
<organism evidence="1 2">
    <name type="scientific">Caerostris darwini</name>
    <dbReference type="NCBI Taxonomy" id="1538125"/>
    <lineage>
        <taxon>Eukaryota</taxon>
        <taxon>Metazoa</taxon>
        <taxon>Ecdysozoa</taxon>
        <taxon>Arthropoda</taxon>
        <taxon>Chelicerata</taxon>
        <taxon>Arachnida</taxon>
        <taxon>Araneae</taxon>
        <taxon>Araneomorphae</taxon>
        <taxon>Entelegynae</taxon>
        <taxon>Araneoidea</taxon>
        <taxon>Araneidae</taxon>
        <taxon>Caerostris</taxon>
    </lineage>
</organism>